<dbReference type="Proteomes" id="UP000031668">
    <property type="component" value="Unassembled WGS sequence"/>
</dbReference>
<dbReference type="EMBL" id="JWZT01003775">
    <property type="protein sequence ID" value="KII65554.1"/>
    <property type="molecule type" value="Genomic_DNA"/>
</dbReference>
<keyword evidence="2" id="KW-1185">Reference proteome</keyword>
<protein>
    <submittedName>
        <fullName evidence="1">Uncharacterized protein</fullName>
    </submittedName>
</protein>
<accession>A0A0C2IJI9</accession>
<dbReference type="AlphaFoldDB" id="A0A0C2IJI9"/>
<reference evidence="1 2" key="1">
    <citation type="journal article" date="2014" name="Genome Biol. Evol.">
        <title>The genome of the myxosporean Thelohanellus kitauei shows adaptations to nutrient acquisition within its fish host.</title>
        <authorList>
            <person name="Yang Y."/>
            <person name="Xiong J."/>
            <person name="Zhou Z."/>
            <person name="Huo F."/>
            <person name="Miao W."/>
            <person name="Ran C."/>
            <person name="Liu Y."/>
            <person name="Zhang J."/>
            <person name="Feng J."/>
            <person name="Wang M."/>
            <person name="Wang M."/>
            <person name="Wang L."/>
            <person name="Yao B."/>
        </authorList>
    </citation>
    <scope>NUCLEOTIDE SEQUENCE [LARGE SCALE GENOMIC DNA]</scope>
    <source>
        <strain evidence="1">Wuqing</strain>
    </source>
</reference>
<sequence>MSHESVVTNNSGHNSHHALAKLVTAPKGAPLAVTLTQVDVARLKTHDNYCKLICRSFRHFPITLEYDTVSEADLAMFVVHLDFLEFVSTDPSAVMKACNDPKTAPCMAEILKQSESETIPDFVPVIEEPVRIKDKINEVLRTGRLVKNLVIDHRGRGSFNVDINRSQPTLLIKRLCQLYSGRVERGGQKHLAPKGGEGTYMSGKDIPSDEDLTLTGSWFMVIA</sequence>
<evidence type="ECO:0000313" key="1">
    <source>
        <dbReference type="EMBL" id="KII65554.1"/>
    </source>
</evidence>
<name>A0A0C2IJI9_THEKT</name>
<organism evidence="1 2">
    <name type="scientific">Thelohanellus kitauei</name>
    <name type="common">Myxosporean</name>
    <dbReference type="NCBI Taxonomy" id="669202"/>
    <lineage>
        <taxon>Eukaryota</taxon>
        <taxon>Metazoa</taxon>
        <taxon>Cnidaria</taxon>
        <taxon>Myxozoa</taxon>
        <taxon>Myxosporea</taxon>
        <taxon>Bivalvulida</taxon>
        <taxon>Platysporina</taxon>
        <taxon>Myxobolidae</taxon>
        <taxon>Thelohanellus</taxon>
    </lineage>
</organism>
<proteinExistence type="predicted"/>
<comment type="caution">
    <text evidence="1">The sequence shown here is derived from an EMBL/GenBank/DDBJ whole genome shotgun (WGS) entry which is preliminary data.</text>
</comment>
<gene>
    <name evidence="1" type="ORF">RF11_00905</name>
</gene>
<evidence type="ECO:0000313" key="2">
    <source>
        <dbReference type="Proteomes" id="UP000031668"/>
    </source>
</evidence>